<reference evidence="1 2" key="1">
    <citation type="submission" date="2017-05" db="EMBL/GenBank/DDBJ databases">
        <title>High clonality and local adaptation shapes Vibrionaceae linages within an endangered oasis.</title>
        <authorList>
            <person name="Vazquez-Rosas-Landa M."/>
        </authorList>
    </citation>
    <scope>NUCLEOTIDE SEQUENCE [LARGE SCALE GENOMIC DNA]</scope>
    <source>
        <strain evidence="1 2">P46_P4S1P180</strain>
    </source>
</reference>
<protein>
    <submittedName>
        <fullName evidence="1">Uncharacterized protein</fullName>
    </submittedName>
</protein>
<dbReference type="Proteomes" id="UP000465712">
    <property type="component" value="Unassembled WGS sequence"/>
</dbReference>
<accession>A0A7X4WAV2</accession>
<dbReference type="AlphaFoldDB" id="A0A7X4WAV2"/>
<evidence type="ECO:0000313" key="1">
    <source>
        <dbReference type="EMBL" id="NAW65273.1"/>
    </source>
</evidence>
<comment type="caution">
    <text evidence="1">The sequence shown here is derived from an EMBL/GenBank/DDBJ whole genome shotgun (WGS) entry which is preliminary data.</text>
</comment>
<evidence type="ECO:0000313" key="2">
    <source>
        <dbReference type="Proteomes" id="UP000465712"/>
    </source>
</evidence>
<dbReference type="EMBL" id="WXWW01000134">
    <property type="protein sequence ID" value="NAW65273.1"/>
    <property type="molecule type" value="Genomic_DNA"/>
</dbReference>
<sequence>MSEYQSYRFERLDGVLDSKQRQALRQISSRAEITATSFQVYYHYSGLKAETADVVLNYFDIGFYYADWGFIEAYIKLPIGTIPEDLLQSGDHGFYVHATDQWQLLVFSLEEYDDYLDDEQADDFFQHLASLRSELIQGDWRLLYFMWLRELDSNDELAAVPMINFDFNHLSDAQTAFAGLFGVPLGLVKALALALEEKPSHSAKHNRFHIDDWLSQLSEKEKDQLLTALFEQGQLSRHQALAMTRKEQVNEPVNYQHWLSAQIIEPYIAIARQQLKQEQAIALATRLAAEKAAKEAKLSEVYNQRDQVWQRAQEQASRTCASGYDQASRYLHQLAEAYQFKGEALDFECRLERFISSNNSRKALLNRLQDLLPRA</sequence>
<proteinExistence type="predicted"/>
<dbReference type="RefSeq" id="WP_161444251.1">
    <property type="nucleotide sequence ID" value="NZ_WXWV01000308.1"/>
</dbReference>
<name>A0A7X4WAV2_9GAMM</name>
<organism evidence="1 2">
    <name type="scientific">Photobacterium halotolerans</name>
    <dbReference type="NCBI Taxonomy" id="265726"/>
    <lineage>
        <taxon>Bacteria</taxon>
        <taxon>Pseudomonadati</taxon>
        <taxon>Pseudomonadota</taxon>
        <taxon>Gammaproteobacteria</taxon>
        <taxon>Vibrionales</taxon>
        <taxon>Vibrionaceae</taxon>
        <taxon>Photobacterium</taxon>
    </lineage>
</organism>
<gene>
    <name evidence="1" type="ORF">CAG72_08595</name>
</gene>